<dbReference type="InterPro" id="IPR012310">
    <property type="entry name" value="DNA_ligase_ATP-dep_cent"/>
</dbReference>
<keyword evidence="7 12" id="KW-0067">ATP-binding</keyword>
<evidence type="ECO:0000256" key="12">
    <source>
        <dbReference type="RuleBase" id="RU000617"/>
    </source>
</evidence>
<dbReference type="InterPro" id="IPR036599">
    <property type="entry name" value="DNA_ligase_N_sf"/>
</dbReference>
<keyword evidence="2 12" id="KW-0436">Ligase</keyword>
<dbReference type="InterPro" id="IPR012309">
    <property type="entry name" value="DNA_ligase_ATP-dep_C"/>
</dbReference>
<evidence type="ECO:0000256" key="4">
    <source>
        <dbReference type="ARBA" id="ARBA00022705"/>
    </source>
</evidence>
<dbReference type="PROSITE" id="PS50160">
    <property type="entry name" value="DNA_LIGASE_A3"/>
    <property type="match status" value="1"/>
</dbReference>
<dbReference type="EC" id="6.5.1.1" evidence="12"/>
<dbReference type="InterPro" id="IPR016059">
    <property type="entry name" value="DNA_ligase_ATP-dep_CS"/>
</dbReference>
<evidence type="ECO:0000256" key="9">
    <source>
        <dbReference type="ARBA" id="ARBA00023204"/>
    </source>
</evidence>
<name>A0ABR2H8N9_9EUKA</name>
<dbReference type="SUPFAM" id="SSF50249">
    <property type="entry name" value="Nucleic acid-binding proteins"/>
    <property type="match status" value="1"/>
</dbReference>
<keyword evidence="10" id="KW-0131">Cell cycle</keyword>
<dbReference type="InterPro" id="IPR050191">
    <property type="entry name" value="ATP-dep_DNA_ligase"/>
</dbReference>
<reference evidence="16 17" key="1">
    <citation type="submission" date="2024-04" db="EMBL/GenBank/DDBJ databases">
        <title>Tritrichomonas musculus Genome.</title>
        <authorList>
            <person name="Alves-Ferreira E."/>
            <person name="Grigg M."/>
            <person name="Lorenzi H."/>
            <person name="Galac M."/>
        </authorList>
    </citation>
    <scope>NUCLEOTIDE SEQUENCE [LARGE SCALE GENOMIC DNA]</scope>
    <source>
        <strain evidence="16 17">EAF2021</strain>
    </source>
</reference>
<comment type="similarity">
    <text evidence="1 13">Belongs to the ATP-dependent DNA ligase family.</text>
</comment>
<comment type="catalytic activity">
    <reaction evidence="11 12">
        <text>ATP + (deoxyribonucleotide)n-3'-hydroxyl + 5'-phospho-(deoxyribonucleotide)m = (deoxyribonucleotide)n+m + AMP + diphosphate.</text>
        <dbReference type="EC" id="6.5.1.1"/>
    </reaction>
</comment>
<dbReference type="Pfam" id="PF04679">
    <property type="entry name" value="DNA_ligase_A_C"/>
    <property type="match status" value="1"/>
</dbReference>
<keyword evidence="8 12" id="KW-0233">DNA recombination</keyword>
<evidence type="ECO:0000256" key="1">
    <source>
        <dbReference type="ARBA" id="ARBA00007572"/>
    </source>
</evidence>
<proteinExistence type="inferred from homology"/>
<dbReference type="InterPro" id="IPR012308">
    <property type="entry name" value="DNA_ligase_ATP-dep_N"/>
</dbReference>
<evidence type="ECO:0000256" key="13">
    <source>
        <dbReference type="RuleBase" id="RU004196"/>
    </source>
</evidence>
<evidence type="ECO:0000256" key="3">
    <source>
        <dbReference type="ARBA" id="ARBA00022618"/>
    </source>
</evidence>
<dbReference type="SUPFAM" id="SSF56091">
    <property type="entry name" value="DNA ligase/mRNA capping enzyme, catalytic domain"/>
    <property type="match status" value="1"/>
</dbReference>
<evidence type="ECO:0000256" key="5">
    <source>
        <dbReference type="ARBA" id="ARBA00022741"/>
    </source>
</evidence>
<keyword evidence="4" id="KW-0235">DNA replication</keyword>
<dbReference type="CDD" id="cd07969">
    <property type="entry name" value="OBF_DNA_ligase_I"/>
    <property type="match status" value="1"/>
</dbReference>
<sequence length="682" mass="77359">MQKSLFDVLGKKTSTKKEKKTPAPTKSKPSVEKETKVAKAKTDNLEIPKNIKDMIDWKNDSPVPYKFLVKMLAKLEDEPGRNAKIDILTDHLLAIACSTPEDMVPFVFICLGELRPAYEGVKVSVGEKLIIKGIAQATGRSEKDIDEEKIVKGDLGSLAMESKKSQNSLDSIFGRKVDQLTIRSVYKQFLDIARMEGNNVQRHKIGIITKLLSQTKDQEAKFIVRFLLGDITVGTAASTILISIGRCFRWKETYMGLKESPDDDELKRYGKKLKEIYHRYPLIDKIINKLNEGGFKLAEKECDITPGIPANAMLAKSVKSTQQLKNHFGDEPITCEYKYDGERAQIHKTKEGKVMIFSRNSKNSTLQFEEVDPLVLSNVKADDFIIDSEIVAYDHQKGYILPFQTLMHRPKKGSDGEPSPIQICVFAFDVLYVNGESLIHKPLRERRKVLYEILVPVENKLQTATYLDTDLDNIKDFFNEAVEHRTEGLMIKSLDSCYEPGKRSDHWEKLKKDYVKGLGTENESSISDSVDVVIVGASYGEGKRTGFYGNYLCAIWNDEVGKFQTICKVGTGFSDQNLKDFYDMMQEHIVQRPPIEVQYGKSAKPDVYIKPFIVWEIAVADITISPTSMACFGDVKDKNKNDAGISLRFGRFLRIREDKEILQCTDSNRILDMYYSQTNIED</sequence>
<keyword evidence="3" id="KW-0132">Cell division</keyword>
<evidence type="ECO:0000256" key="8">
    <source>
        <dbReference type="ARBA" id="ARBA00023172"/>
    </source>
</evidence>
<organism evidence="16 17">
    <name type="scientific">Tritrichomonas musculus</name>
    <dbReference type="NCBI Taxonomy" id="1915356"/>
    <lineage>
        <taxon>Eukaryota</taxon>
        <taxon>Metamonada</taxon>
        <taxon>Parabasalia</taxon>
        <taxon>Tritrichomonadida</taxon>
        <taxon>Tritrichomonadidae</taxon>
        <taxon>Tritrichomonas</taxon>
    </lineage>
</organism>
<dbReference type="PANTHER" id="PTHR45674:SF4">
    <property type="entry name" value="DNA LIGASE 1"/>
    <property type="match status" value="1"/>
</dbReference>
<dbReference type="PROSITE" id="PS00697">
    <property type="entry name" value="DNA_LIGASE_A1"/>
    <property type="match status" value="1"/>
</dbReference>
<accession>A0ABR2H8N9</accession>
<gene>
    <name evidence="16" type="ORF">M9Y10_025430</name>
</gene>
<evidence type="ECO:0000313" key="17">
    <source>
        <dbReference type="Proteomes" id="UP001470230"/>
    </source>
</evidence>
<keyword evidence="6 12" id="KW-0227">DNA damage</keyword>
<feature type="region of interest" description="Disordered" evidence="14">
    <location>
        <begin position="1"/>
        <end position="39"/>
    </location>
</feature>
<dbReference type="NCBIfam" id="TIGR00574">
    <property type="entry name" value="dnl1"/>
    <property type="match status" value="1"/>
</dbReference>
<feature type="domain" description="ATP-dependent DNA ligase family profile" evidence="15">
    <location>
        <begin position="416"/>
        <end position="557"/>
    </location>
</feature>
<evidence type="ECO:0000256" key="6">
    <source>
        <dbReference type="ARBA" id="ARBA00022763"/>
    </source>
</evidence>
<dbReference type="Gene3D" id="3.30.470.30">
    <property type="entry name" value="DNA ligase/mRNA capping enzyme"/>
    <property type="match status" value="1"/>
</dbReference>
<dbReference type="CDD" id="cd07900">
    <property type="entry name" value="Adenylation_DNA_ligase_I_Euk"/>
    <property type="match status" value="1"/>
</dbReference>
<evidence type="ECO:0000256" key="7">
    <source>
        <dbReference type="ARBA" id="ARBA00022840"/>
    </source>
</evidence>
<dbReference type="PROSITE" id="PS00333">
    <property type="entry name" value="DNA_LIGASE_A2"/>
    <property type="match status" value="1"/>
</dbReference>
<evidence type="ECO:0000313" key="16">
    <source>
        <dbReference type="EMBL" id="KAK8842572.1"/>
    </source>
</evidence>
<dbReference type="Pfam" id="PF04675">
    <property type="entry name" value="DNA_ligase_A_N"/>
    <property type="match status" value="1"/>
</dbReference>
<dbReference type="Proteomes" id="UP001470230">
    <property type="component" value="Unassembled WGS sequence"/>
</dbReference>
<evidence type="ECO:0000256" key="10">
    <source>
        <dbReference type="ARBA" id="ARBA00023306"/>
    </source>
</evidence>
<dbReference type="SUPFAM" id="SSF117018">
    <property type="entry name" value="ATP-dependent DNA ligase DNA-binding domain"/>
    <property type="match status" value="1"/>
</dbReference>
<comment type="caution">
    <text evidence="16">The sequence shown here is derived from an EMBL/GenBank/DDBJ whole genome shotgun (WGS) entry which is preliminary data.</text>
</comment>
<evidence type="ECO:0000256" key="14">
    <source>
        <dbReference type="SAM" id="MobiDB-lite"/>
    </source>
</evidence>
<protein>
    <recommendedName>
        <fullName evidence="12">DNA ligase</fullName>
        <ecNumber evidence="12">6.5.1.1</ecNumber>
    </recommendedName>
</protein>
<dbReference type="Gene3D" id="1.10.3260.10">
    <property type="entry name" value="DNA ligase, ATP-dependent, N-terminal domain"/>
    <property type="match status" value="1"/>
</dbReference>
<dbReference type="Pfam" id="PF01068">
    <property type="entry name" value="DNA_ligase_A_M"/>
    <property type="match status" value="1"/>
</dbReference>
<dbReference type="EMBL" id="JAPFFF010000037">
    <property type="protein sequence ID" value="KAK8842572.1"/>
    <property type="molecule type" value="Genomic_DNA"/>
</dbReference>
<dbReference type="Gene3D" id="2.40.50.140">
    <property type="entry name" value="Nucleic acid-binding proteins"/>
    <property type="match status" value="1"/>
</dbReference>
<feature type="compositionally biased region" description="Basic and acidic residues" evidence="14">
    <location>
        <begin position="29"/>
        <end position="39"/>
    </location>
</feature>
<evidence type="ECO:0000256" key="2">
    <source>
        <dbReference type="ARBA" id="ARBA00022598"/>
    </source>
</evidence>
<dbReference type="GO" id="GO:0016874">
    <property type="term" value="F:ligase activity"/>
    <property type="evidence" value="ECO:0007669"/>
    <property type="project" value="UniProtKB-KW"/>
</dbReference>
<keyword evidence="5 12" id="KW-0547">Nucleotide-binding</keyword>
<dbReference type="PANTHER" id="PTHR45674">
    <property type="entry name" value="DNA LIGASE 1/3 FAMILY MEMBER"/>
    <property type="match status" value="1"/>
</dbReference>
<keyword evidence="17" id="KW-1185">Reference proteome</keyword>
<dbReference type="InterPro" id="IPR012340">
    <property type="entry name" value="NA-bd_OB-fold"/>
</dbReference>
<evidence type="ECO:0000259" key="15">
    <source>
        <dbReference type="PROSITE" id="PS50160"/>
    </source>
</evidence>
<keyword evidence="9 12" id="KW-0234">DNA repair</keyword>
<dbReference type="InterPro" id="IPR000977">
    <property type="entry name" value="DNA_ligase_ATP-dep"/>
</dbReference>
<evidence type="ECO:0000256" key="11">
    <source>
        <dbReference type="ARBA" id="ARBA00034003"/>
    </source>
</evidence>